<organism evidence="2 3">
    <name type="scientific">Vigna unguiculata</name>
    <name type="common">Cowpea</name>
    <dbReference type="NCBI Taxonomy" id="3917"/>
    <lineage>
        <taxon>Eukaryota</taxon>
        <taxon>Viridiplantae</taxon>
        <taxon>Streptophyta</taxon>
        <taxon>Embryophyta</taxon>
        <taxon>Tracheophyta</taxon>
        <taxon>Spermatophyta</taxon>
        <taxon>Magnoliopsida</taxon>
        <taxon>eudicotyledons</taxon>
        <taxon>Gunneridae</taxon>
        <taxon>Pentapetalae</taxon>
        <taxon>rosids</taxon>
        <taxon>fabids</taxon>
        <taxon>Fabales</taxon>
        <taxon>Fabaceae</taxon>
        <taxon>Papilionoideae</taxon>
        <taxon>50 kb inversion clade</taxon>
        <taxon>NPAAA clade</taxon>
        <taxon>indigoferoid/millettioid clade</taxon>
        <taxon>Phaseoleae</taxon>
        <taxon>Vigna</taxon>
    </lineage>
</organism>
<dbReference type="EMBL" id="CP039345">
    <property type="protein sequence ID" value="QCD78778.1"/>
    <property type="molecule type" value="Genomic_DNA"/>
</dbReference>
<name>A0A4D6KMD3_VIGUN</name>
<keyword evidence="1" id="KW-1133">Transmembrane helix</keyword>
<keyword evidence="3" id="KW-1185">Reference proteome</keyword>
<gene>
    <name evidence="2" type="ORF">DEO72_LG1g2414</name>
</gene>
<sequence>MVHDCCSFCKVVDGIQCGAFSLLRQTTMTQFQTCFVYADVDLHLIGPKWLLVQDNGDEFTFHEVIVMVTAIEVACVLLYHMNMVVRIGAAMTALRWCRRSTGVMVDTSLVHASFGAFNGGGKVERCREDGRLAARWWHSEPRFSCCVEKRRR</sequence>
<proteinExistence type="predicted"/>
<evidence type="ECO:0000256" key="1">
    <source>
        <dbReference type="SAM" id="Phobius"/>
    </source>
</evidence>
<feature type="transmembrane region" description="Helical" evidence="1">
    <location>
        <begin position="59"/>
        <end position="79"/>
    </location>
</feature>
<keyword evidence="1" id="KW-0472">Membrane</keyword>
<dbReference type="AlphaFoldDB" id="A0A4D6KMD3"/>
<evidence type="ECO:0000313" key="2">
    <source>
        <dbReference type="EMBL" id="QCD78778.1"/>
    </source>
</evidence>
<accession>A0A4D6KMD3</accession>
<reference evidence="2 3" key="1">
    <citation type="submission" date="2019-04" db="EMBL/GenBank/DDBJ databases">
        <title>An improved genome assembly and genetic linkage map for asparagus bean, Vigna unguiculata ssp. sesquipedialis.</title>
        <authorList>
            <person name="Xia Q."/>
            <person name="Zhang R."/>
            <person name="Dong Y."/>
        </authorList>
    </citation>
    <scope>NUCLEOTIDE SEQUENCE [LARGE SCALE GENOMIC DNA]</scope>
    <source>
        <tissue evidence="2">Leaf</tissue>
    </source>
</reference>
<keyword evidence="1" id="KW-0812">Transmembrane</keyword>
<protein>
    <submittedName>
        <fullName evidence="2">Uncharacterized protein</fullName>
    </submittedName>
</protein>
<dbReference type="Proteomes" id="UP000501690">
    <property type="component" value="Linkage Group LG1"/>
</dbReference>
<evidence type="ECO:0000313" key="3">
    <source>
        <dbReference type="Proteomes" id="UP000501690"/>
    </source>
</evidence>